<dbReference type="GO" id="GO:0000160">
    <property type="term" value="P:phosphorelay signal transduction system"/>
    <property type="evidence" value="ECO:0007669"/>
    <property type="project" value="InterPro"/>
</dbReference>
<dbReference type="GO" id="GO:0032259">
    <property type="term" value="P:methylation"/>
    <property type="evidence" value="ECO:0007669"/>
    <property type="project" value="UniProtKB-KW"/>
</dbReference>
<dbReference type="SUPFAM" id="SSF52172">
    <property type="entry name" value="CheY-like"/>
    <property type="match status" value="1"/>
</dbReference>
<dbReference type="InterPro" id="IPR001789">
    <property type="entry name" value="Sig_transdc_resp-reg_receiver"/>
</dbReference>
<evidence type="ECO:0000256" key="2">
    <source>
        <dbReference type="PROSITE-ProRule" id="PRU00169"/>
    </source>
</evidence>
<dbReference type="RefSeq" id="WP_053231845.1">
    <property type="nucleotide sequence ID" value="NZ_CP011125.1"/>
</dbReference>
<dbReference type="PANTHER" id="PTHR44591">
    <property type="entry name" value="STRESS RESPONSE REGULATOR PROTEIN 1"/>
    <property type="match status" value="1"/>
</dbReference>
<evidence type="ECO:0000256" key="1">
    <source>
        <dbReference type="ARBA" id="ARBA00022553"/>
    </source>
</evidence>
<dbReference type="InterPro" id="IPR050595">
    <property type="entry name" value="Bact_response_regulator"/>
</dbReference>
<dbReference type="SMART" id="SM00448">
    <property type="entry name" value="REC"/>
    <property type="match status" value="1"/>
</dbReference>
<gene>
    <name evidence="4" type="ORF">DB32_001659</name>
</gene>
<dbReference type="KEGG" id="samy:DB32_001659"/>
<dbReference type="STRING" id="927083.DB32_001659"/>
<keyword evidence="4" id="KW-0808">Transferase</keyword>
<sequence>MSRTPPPTVLIVDDFADARALLRTLLEARGYHTVEASDGQEAIALARDVRPRVVLLDLGLPVLSGWEVARVLREDPATSHACIVACTAYSRPSELEHAREAGCAHVLTKPIDFDALLELLASIA</sequence>
<keyword evidence="1 2" id="KW-0597">Phosphoprotein</keyword>
<dbReference type="PANTHER" id="PTHR44591:SF23">
    <property type="entry name" value="CHEY SUBFAMILY"/>
    <property type="match status" value="1"/>
</dbReference>
<dbReference type="Pfam" id="PF00072">
    <property type="entry name" value="Response_reg"/>
    <property type="match status" value="1"/>
</dbReference>
<evidence type="ECO:0000259" key="3">
    <source>
        <dbReference type="PROSITE" id="PS50110"/>
    </source>
</evidence>
<proteinExistence type="predicted"/>
<dbReference type="GO" id="GO:0008168">
    <property type="term" value="F:methyltransferase activity"/>
    <property type="evidence" value="ECO:0007669"/>
    <property type="project" value="UniProtKB-KW"/>
</dbReference>
<accession>A0A0F6YH96</accession>
<keyword evidence="5" id="KW-1185">Reference proteome</keyword>
<feature type="domain" description="Response regulatory" evidence="3">
    <location>
        <begin position="8"/>
        <end position="124"/>
    </location>
</feature>
<reference evidence="4 5" key="1">
    <citation type="submission" date="2015-03" db="EMBL/GenBank/DDBJ databases">
        <title>Genome assembly of Sandaracinus amylolyticus DSM 53668.</title>
        <authorList>
            <person name="Sharma G."/>
            <person name="Subramanian S."/>
        </authorList>
    </citation>
    <scope>NUCLEOTIDE SEQUENCE [LARGE SCALE GENOMIC DNA]</scope>
    <source>
        <strain evidence="4 5">DSM 53668</strain>
    </source>
</reference>
<dbReference type="Gene3D" id="3.40.50.2300">
    <property type="match status" value="1"/>
</dbReference>
<organism evidence="4 5">
    <name type="scientific">Sandaracinus amylolyticus</name>
    <dbReference type="NCBI Taxonomy" id="927083"/>
    <lineage>
        <taxon>Bacteria</taxon>
        <taxon>Pseudomonadati</taxon>
        <taxon>Myxococcota</taxon>
        <taxon>Polyangia</taxon>
        <taxon>Polyangiales</taxon>
        <taxon>Sandaracinaceae</taxon>
        <taxon>Sandaracinus</taxon>
    </lineage>
</organism>
<keyword evidence="4" id="KW-0489">Methyltransferase</keyword>
<evidence type="ECO:0000313" key="5">
    <source>
        <dbReference type="Proteomes" id="UP000034883"/>
    </source>
</evidence>
<dbReference type="InterPro" id="IPR011006">
    <property type="entry name" value="CheY-like_superfamily"/>
</dbReference>
<dbReference type="AlphaFoldDB" id="A0A0F6YH96"/>
<dbReference type="EMBL" id="CP011125">
    <property type="protein sequence ID" value="AKF04510.1"/>
    <property type="molecule type" value="Genomic_DNA"/>
</dbReference>
<feature type="modified residue" description="4-aspartylphosphate" evidence="2">
    <location>
        <position position="57"/>
    </location>
</feature>
<evidence type="ECO:0000313" key="4">
    <source>
        <dbReference type="EMBL" id="AKF04510.1"/>
    </source>
</evidence>
<protein>
    <submittedName>
        <fullName evidence="4">Chemotaxis protein methyltransferase CheR</fullName>
    </submittedName>
</protein>
<dbReference type="PROSITE" id="PS50110">
    <property type="entry name" value="RESPONSE_REGULATORY"/>
    <property type="match status" value="1"/>
</dbReference>
<name>A0A0F6YH96_9BACT</name>
<dbReference type="Proteomes" id="UP000034883">
    <property type="component" value="Chromosome"/>
</dbReference>